<protein>
    <submittedName>
        <fullName evidence="1">18058_t:CDS:1</fullName>
    </submittedName>
</protein>
<proteinExistence type="predicted"/>
<dbReference type="EMBL" id="CAJVPV010000296">
    <property type="protein sequence ID" value="CAG8450139.1"/>
    <property type="molecule type" value="Genomic_DNA"/>
</dbReference>
<keyword evidence="2" id="KW-1185">Reference proteome</keyword>
<accession>A0A9N8VG60</accession>
<sequence length="74" mass="8258">MAGYISFLFYRKVGKDSEEWIKDFKQYCKASGIDPLINARTRKLQNISDNTGLADLGAINGLANNNALYTINVN</sequence>
<dbReference type="AlphaFoldDB" id="A0A9N8VG60"/>
<reference evidence="1" key="1">
    <citation type="submission" date="2021-06" db="EMBL/GenBank/DDBJ databases">
        <authorList>
            <person name="Kallberg Y."/>
            <person name="Tangrot J."/>
            <person name="Rosling A."/>
        </authorList>
    </citation>
    <scope>NUCLEOTIDE SEQUENCE</scope>
    <source>
        <strain evidence="1">CL551</strain>
    </source>
</reference>
<name>A0A9N8VG60_9GLOM</name>
<comment type="caution">
    <text evidence="1">The sequence shown here is derived from an EMBL/GenBank/DDBJ whole genome shotgun (WGS) entry which is preliminary data.</text>
</comment>
<evidence type="ECO:0000313" key="1">
    <source>
        <dbReference type="EMBL" id="CAG8450139.1"/>
    </source>
</evidence>
<dbReference type="Proteomes" id="UP000789342">
    <property type="component" value="Unassembled WGS sequence"/>
</dbReference>
<evidence type="ECO:0000313" key="2">
    <source>
        <dbReference type="Proteomes" id="UP000789342"/>
    </source>
</evidence>
<dbReference type="OrthoDB" id="2444320at2759"/>
<gene>
    <name evidence="1" type="ORF">AMORRO_LOCUS853</name>
</gene>
<organism evidence="1 2">
    <name type="scientific">Acaulospora morrowiae</name>
    <dbReference type="NCBI Taxonomy" id="94023"/>
    <lineage>
        <taxon>Eukaryota</taxon>
        <taxon>Fungi</taxon>
        <taxon>Fungi incertae sedis</taxon>
        <taxon>Mucoromycota</taxon>
        <taxon>Glomeromycotina</taxon>
        <taxon>Glomeromycetes</taxon>
        <taxon>Diversisporales</taxon>
        <taxon>Acaulosporaceae</taxon>
        <taxon>Acaulospora</taxon>
    </lineage>
</organism>